<evidence type="ECO:0000313" key="6">
    <source>
        <dbReference type="EMBL" id="TPN84401.1"/>
    </source>
</evidence>
<gene>
    <name evidence="6" type="ORF">FHK87_15810</name>
</gene>
<evidence type="ECO:0000313" key="7">
    <source>
        <dbReference type="Proteomes" id="UP000315540"/>
    </source>
</evidence>
<keyword evidence="7" id="KW-1185">Reference proteome</keyword>
<accession>A0A504JDF9</accession>
<dbReference type="InterPro" id="IPR007318">
    <property type="entry name" value="Phopholipid_MeTrfase"/>
</dbReference>
<sequence>MKKIIPPILFLFCIILMVTIKNLFVFKIIFPSPLNYIGIPLIVLGLIMTVIVRKRFEKIDTEIHSFKSPRKLVTNGLFKISRNPIYLGFTLSLLGVWVLLGTVIPILGCLLFFVMTNHHYIPYEEKLMENTFGNEYKEYKSKVRRWI</sequence>
<keyword evidence="4 5" id="KW-0472">Membrane</keyword>
<evidence type="ECO:0000256" key="1">
    <source>
        <dbReference type="ARBA" id="ARBA00004127"/>
    </source>
</evidence>
<keyword evidence="3 5" id="KW-1133">Transmembrane helix</keyword>
<proteinExistence type="predicted"/>
<evidence type="ECO:0000256" key="4">
    <source>
        <dbReference type="ARBA" id="ARBA00023136"/>
    </source>
</evidence>
<name>A0A504JDF9_9FLAO</name>
<comment type="subcellular location">
    <subcellularLocation>
        <location evidence="1">Endomembrane system</location>
        <topology evidence="1">Multi-pass membrane protein</topology>
    </subcellularLocation>
</comment>
<feature type="transmembrane region" description="Helical" evidence="5">
    <location>
        <begin position="85"/>
        <end position="114"/>
    </location>
</feature>
<keyword evidence="6" id="KW-0808">Transferase</keyword>
<dbReference type="GO" id="GO:0032259">
    <property type="term" value="P:methylation"/>
    <property type="evidence" value="ECO:0007669"/>
    <property type="project" value="UniProtKB-KW"/>
</dbReference>
<dbReference type="Pfam" id="PF04191">
    <property type="entry name" value="PEMT"/>
    <property type="match status" value="1"/>
</dbReference>
<dbReference type="GO" id="GO:0012505">
    <property type="term" value="C:endomembrane system"/>
    <property type="evidence" value="ECO:0007669"/>
    <property type="project" value="UniProtKB-SubCell"/>
</dbReference>
<keyword evidence="2 5" id="KW-0812">Transmembrane</keyword>
<dbReference type="OrthoDB" id="9809773at2"/>
<dbReference type="GO" id="GO:0008168">
    <property type="term" value="F:methyltransferase activity"/>
    <property type="evidence" value="ECO:0007669"/>
    <property type="project" value="UniProtKB-KW"/>
</dbReference>
<reference evidence="6 7" key="1">
    <citation type="submission" date="2019-06" db="EMBL/GenBank/DDBJ databases">
        <authorList>
            <person name="Meng X."/>
        </authorList>
    </citation>
    <scope>NUCLEOTIDE SEQUENCE [LARGE SCALE GENOMIC DNA]</scope>
    <source>
        <strain evidence="6 7">M625</strain>
    </source>
</reference>
<dbReference type="PANTHER" id="PTHR12714:SF11">
    <property type="entry name" value="PROTEIN C-TERMINAL S-ISOPRENYLCYSTEINE CARBOXYL O-METHYLTRANSFERASE"/>
    <property type="match status" value="1"/>
</dbReference>
<feature type="transmembrane region" description="Helical" evidence="5">
    <location>
        <begin position="7"/>
        <end position="30"/>
    </location>
</feature>
<evidence type="ECO:0000256" key="5">
    <source>
        <dbReference type="SAM" id="Phobius"/>
    </source>
</evidence>
<evidence type="ECO:0000256" key="2">
    <source>
        <dbReference type="ARBA" id="ARBA00022692"/>
    </source>
</evidence>
<dbReference type="Gene3D" id="1.20.120.1630">
    <property type="match status" value="1"/>
</dbReference>
<dbReference type="PANTHER" id="PTHR12714">
    <property type="entry name" value="PROTEIN-S ISOPRENYLCYSTEINE O-METHYLTRANSFERASE"/>
    <property type="match status" value="1"/>
</dbReference>
<dbReference type="Proteomes" id="UP000315540">
    <property type="component" value="Unassembled WGS sequence"/>
</dbReference>
<keyword evidence="6" id="KW-0489">Methyltransferase</keyword>
<dbReference type="AlphaFoldDB" id="A0A504JDF9"/>
<evidence type="ECO:0000256" key="3">
    <source>
        <dbReference type="ARBA" id="ARBA00022989"/>
    </source>
</evidence>
<dbReference type="RefSeq" id="WP_140594737.1">
    <property type="nucleotide sequence ID" value="NZ_VFWZ01000005.1"/>
</dbReference>
<dbReference type="EMBL" id="VFWZ01000005">
    <property type="protein sequence ID" value="TPN84401.1"/>
    <property type="molecule type" value="Genomic_DNA"/>
</dbReference>
<protein>
    <submittedName>
        <fullName evidence="6">Isoprenylcysteine carboxylmethyltransferase family protein</fullName>
    </submittedName>
</protein>
<organism evidence="6 7">
    <name type="scientific">Aquimarina algicola</name>
    <dbReference type="NCBI Taxonomy" id="2589995"/>
    <lineage>
        <taxon>Bacteria</taxon>
        <taxon>Pseudomonadati</taxon>
        <taxon>Bacteroidota</taxon>
        <taxon>Flavobacteriia</taxon>
        <taxon>Flavobacteriales</taxon>
        <taxon>Flavobacteriaceae</taxon>
        <taxon>Aquimarina</taxon>
    </lineage>
</organism>
<feature type="transmembrane region" description="Helical" evidence="5">
    <location>
        <begin position="36"/>
        <end position="52"/>
    </location>
</feature>
<comment type="caution">
    <text evidence="6">The sequence shown here is derived from an EMBL/GenBank/DDBJ whole genome shotgun (WGS) entry which is preliminary data.</text>
</comment>